<dbReference type="STRING" id="580166.AUP43_12340"/>
<dbReference type="SUPFAM" id="SSF47413">
    <property type="entry name" value="lambda repressor-like DNA-binding domains"/>
    <property type="match status" value="1"/>
</dbReference>
<comment type="caution">
    <text evidence="3">The sequence shown here is derived from an EMBL/GenBank/DDBJ whole genome shotgun (WGS) entry which is preliminary data.</text>
</comment>
<dbReference type="OrthoDB" id="9797172at2"/>
<dbReference type="Gene3D" id="1.10.260.40">
    <property type="entry name" value="lambda repressor-like DNA-binding domains"/>
    <property type="match status" value="1"/>
</dbReference>
<dbReference type="GO" id="GO:0003677">
    <property type="term" value="F:DNA binding"/>
    <property type="evidence" value="ECO:0007669"/>
    <property type="project" value="InterPro"/>
</dbReference>
<feature type="domain" description="HTH cro/C1-type" evidence="2">
    <location>
        <begin position="31"/>
        <end position="85"/>
    </location>
</feature>
<feature type="region of interest" description="Disordered" evidence="1">
    <location>
        <begin position="1"/>
        <end position="26"/>
    </location>
</feature>
<organism evidence="3 4">
    <name type="scientific">Oceanibaculum pacificum</name>
    <dbReference type="NCBI Taxonomy" id="580166"/>
    <lineage>
        <taxon>Bacteria</taxon>
        <taxon>Pseudomonadati</taxon>
        <taxon>Pseudomonadota</taxon>
        <taxon>Alphaproteobacteria</taxon>
        <taxon>Rhodospirillales</taxon>
        <taxon>Oceanibaculaceae</taxon>
        <taxon>Oceanibaculum</taxon>
    </lineage>
</organism>
<accession>A0A154VSB5</accession>
<sequence length="156" mass="17243">MALTGRGRRKAEGAGRTGKPNPVDVHVGGRVRLRRTLLGMSQEKLGEGLGLTFQQVQKYERGANRIGASRLYDLSRVLDVPVSFFFDDMSTETSGQSPRRTPALAESAAPSYEADPMAKRETLELVRAYYKVTDPTVRKRLFELAKALATNTEPKS</sequence>
<gene>
    <name evidence="3" type="ORF">AUP43_12340</name>
</gene>
<dbReference type="EMBL" id="LPXN01000137">
    <property type="protein sequence ID" value="KZD04203.1"/>
    <property type="molecule type" value="Genomic_DNA"/>
</dbReference>
<keyword evidence="4" id="KW-1185">Reference proteome</keyword>
<dbReference type="Proteomes" id="UP000076400">
    <property type="component" value="Unassembled WGS sequence"/>
</dbReference>
<dbReference type="Pfam" id="PF01381">
    <property type="entry name" value="HTH_3"/>
    <property type="match status" value="1"/>
</dbReference>
<evidence type="ECO:0000313" key="3">
    <source>
        <dbReference type="EMBL" id="KZD04203.1"/>
    </source>
</evidence>
<evidence type="ECO:0000259" key="2">
    <source>
        <dbReference type="PROSITE" id="PS50943"/>
    </source>
</evidence>
<name>A0A154VSB5_9PROT</name>
<dbReference type="SMART" id="SM00530">
    <property type="entry name" value="HTH_XRE"/>
    <property type="match status" value="1"/>
</dbReference>
<reference evidence="3 4" key="1">
    <citation type="submission" date="2015-12" db="EMBL/GenBank/DDBJ databases">
        <title>Genome sequence of Oceanibaculum pacificum MCCC 1A02656.</title>
        <authorList>
            <person name="Lu L."/>
            <person name="Lai Q."/>
            <person name="Shao Z."/>
            <person name="Qian P."/>
        </authorList>
    </citation>
    <scope>NUCLEOTIDE SEQUENCE [LARGE SCALE GENOMIC DNA]</scope>
    <source>
        <strain evidence="3 4">MCCC 1A02656</strain>
    </source>
</reference>
<dbReference type="AlphaFoldDB" id="A0A154VSB5"/>
<dbReference type="InterPro" id="IPR001387">
    <property type="entry name" value="Cro/C1-type_HTH"/>
</dbReference>
<dbReference type="RefSeq" id="WP_067558507.1">
    <property type="nucleotide sequence ID" value="NZ_LPXN01000137.1"/>
</dbReference>
<dbReference type="PROSITE" id="PS50943">
    <property type="entry name" value="HTH_CROC1"/>
    <property type="match status" value="1"/>
</dbReference>
<dbReference type="InterPro" id="IPR010982">
    <property type="entry name" value="Lambda_DNA-bd_dom_sf"/>
</dbReference>
<feature type="region of interest" description="Disordered" evidence="1">
    <location>
        <begin position="89"/>
        <end position="113"/>
    </location>
</feature>
<evidence type="ECO:0000256" key="1">
    <source>
        <dbReference type="SAM" id="MobiDB-lite"/>
    </source>
</evidence>
<dbReference type="CDD" id="cd00093">
    <property type="entry name" value="HTH_XRE"/>
    <property type="match status" value="1"/>
</dbReference>
<protein>
    <recommendedName>
        <fullName evidence="2">HTH cro/C1-type domain-containing protein</fullName>
    </recommendedName>
</protein>
<proteinExistence type="predicted"/>
<evidence type="ECO:0000313" key="4">
    <source>
        <dbReference type="Proteomes" id="UP000076400"/>
    </source>
</evidence>